<organism evidence="2 3">
    <name type="scientific">Agrocybe chaxingu</name>
    <dbReference type="NCBI Taxonomy" id="84603"/>
    <lineage>
        <taxon>Eukaryota</taxon>
        <taxon>Fungi</taxon>
        <taxon>Dikarya</taxon>
        <taxon>Basidiomycota</taxon>
        <taxon>Agaricomycotina</taxon>
        <taxon>Agaricomycetes</taxon>
        <taxon>Agaricomycetidae</taxon>
        <taxon>Agaricales</taxon>
        <taxon>Agaricineae</taxon>
        <taxon>Strophariaceae</taxon>
        <taxon>Agrocybe</taxon>
    </lineage>
</organism>
<keyword evidence="3" id="KW-1185">Reference proteome</keyword>
<evidence type="ECO:0000256" key="1">
    <source>
        <dbReference type="SAM" id="MobiDB-lite"/>
    </source>
</evidence>
<reference evidence="2" key="1">
    <citation type="submission" date="2022-07" db="EMBL/GenBank/DDBJ databases">
        <title>Genome Sequence of Agrocybe chaxingu.</title>
        <authorList>
            <person name="Buettner E."/>
        </authorList>
    </citation>
    <scope>NUCLEOTIDE SEQUENCE</scope>
    <source>
        <strain evidence="2">MP-N11</strain>
    </source>
</reference>
<dbReference type="EMBL" id="JANKHO010001114">
    <property type="protein sequence ID" value="KAJ3503640.1"/>
    <property type="molecule type" value="Genomic_DNA"/>
</dbReference>
<feature type="region of interest" description="Disordered" evidence="1">
    <location>
        <begin position="339"/>
        <end position="384"/>
    </location>
</feature>
<evidence type="ECO:0000313" key="3">
    <source>
        <dbReference type="Proteomes" id="UP001148786"/>
    </source>
</evidence>
<dbReference type="AlphaFoldDB" id="A0A9W8JXM4"/>
<dbReference type="OrthoDB" id="2922289at2759"/>
<sequence>MVSLDPEDFSRVGFRAEPIEYLEEIDNRILHAVATGNTGSWLATPLCLARGETSFIASVAKQLRSDQGVLRDIIREEAYNRSETIPDLNGNAPNVETDMLANSSYLAQEVRYVIHNTLLQLGQWYLVSDYLKDVVEHDEKYGREERVAQRQALMNSARFVVEQGIEIVSRKAGQAIRKHPKFAKLWVRHFSYEPKWTGARIEVKSDPNSQAQLDALVQAQYALIKDLCERFAKANQSELDELGESIVEYDFYLLLGVRHPEEQFFTDKRLRQFKDNSETAQGILNKTALERHIKGLESLASEATLKKIWGEIDKLSPKKATQTVEKLIGYQKLPSRWYTRVLPPRPPPSPPSSEPTPQPRRTRSRQTVGVPNEQSEVPPDEEKVEKTLTKARKVLFYVKKYYYNIVEKIFKPGAVKGQLDQDDFMKASSQILEDLRLD</sequence>
<name>A0A9W8JXM4_9AGAR</name>
<comment type="caution">
    <text evidence="2">The sequence shown here is derived from an EMBL/GenBank/DDBJ whole genome shotgun (WGS) entry which is preliminary data.</text>
</comment>
<protein>
    <submittedName>
        <fullName evidence="2">Uncharacterized protein</fullName>
    </submittedName>
</protein>
<feature type="compositionally biased region" description="Pro residues" evidence="1">
    <location>
        <begin position="343"/>
        <end position="358"/>
    </location>
</feature>
<accession>A0A9W8JXM4</accession>
<proteinExistence type="predicted"/>
<gene>
    <name evidence="2" type="ORF">NLJ89_g8339</name>
</gene>
<evidence type="ECO:0000313" key="2">
    <source>
        <dbReference type="EMBL" id="KAJ3503640.1"/>
    </source>
</evidence>
<dbReference type="Proteomes" id="UP001148786">
    <property type="component" value="Unassembled WGS sequence"/>
</dbReference>